<dbReference type="AlphaFoldDB" id="A0A5N4DSS7"/>
<evidence type="ECO:0000313" key="2">
    <source>
        <dbReference type="EMBL" id="KAB1274191.1"/>
    </source>
</evidence>
<gene>
    <name evidence="2" type="ORF">Cadr_000011188</name>
</gene>
<proteinExistence type="predicted"/>
<dbReference type="Proteomes" id="UP000299084">
    <property type="component" value="Unassembled WGS sequence"/>
</dbReference>
<dbReference type="EMBL" id="JWIN03000009">
    <property type="protein sequence ID" value="KAB1274191.1"/>
    <property type="molecule type" value="Genomic_DNA"/>
</dbReference>
<feature type="compositionally biased region" description="Basic and acidic residues" evidence="1">
    <location>
        <begin position="20"/>
        <end position="30"/>
    </location>
</feature>
<organism evidence="2 3">
    <name type="scientific">Camelus dromedarius</name>
    <name type="common">Dromedary</name>
    <name type="synonym">Arabian camel</name>
    <dbReference type="NCBI Taxonomy" id="9838"/>
    <lineage>
        <taxon>Eukaryota</taxon>
        <taxon>Metazoa</taxon>
        <taxon>Chordata</taxon>
        <taxon>Craniata</taxon>
        <taxon>Vertebrata</taxon>
        <taxon>Euteleostomi</taxon>
        <taxon>Mammalia</taxon>
        <taxon>Eutheria</taxon>
        <taxon>Laurasiatheria</taxon>
        <taxon>Artiodactyla</taxon>
        <taxon>Tylopoda</taxon>
        <taxon>Camelidae</taxon>
        <taxon>Camelus</taxon>
    </lineage>
</organism>
<comment type="caution">
    <text evidence="2">The sequence shown here is derived from an EMBL/GenBank/DDBJ whole genome shotgun (WGS) entry which is preliminary data.</text>
</comment>
<feature type="compositionally biased region" description="Basic and acidic residues" evidence="1">
    <location>
        <begin position="205"/>
        <end position="227"/>
    </location>
</feature>
<feature type="compositionally biased region" description="Basic and acidic residues" evidence="1">
    <location>
        <begin position="1"/>
        <end position="12"/>
    </location>
</feature>
<keyword evidence="3" id="KW-1185">Reference proteome</keyword>
<evidence type="ECO:0000256" key="1">
    <source>
        <dbReference type="SAM" id="MobiDB-lite"/>
    </source>
</evidence>
<sequence>MPACDDLHHDRPNQPSIEQEGNHRDCRSEGHPPGPSSHLSHHTGDILLEQSSPAQPACGLPSGHPSLVAPRTTWSCGWGPPRLQLMVQPDVIAHLGQQAAQLSLSLKAPQPSRVGTGHVHDQVVGQGAQDANPLCIPTNSVNHCVGLLPADQEPACRLRLRSHLSSRLLAAGEHHMQSSAGTSEGEQGRKVVQGALRTVKRRKGRQEGRRANLLEGVHKEPKKEDSRGPTQPRRTPGKIQPLGQPEGQPGREPQGTDIGTSKGSPQKCMVFANKS</sequence>
<accession>A0A5N4DSS7</accession>
<reference evidence="2 3" key="1">
    <citation type="journal article" date="2019" name="Mol. Ecol. Resour.">
        <title>Improving Illumina assemblies with Hi-C and long reads: an example with the North African dromedary.</title>
        <authorList>
            <person name="Elbers J.P."/>
            <person name="Rogers M.F."/>
            <person name="Perelman P.L."/>
            <person name="Proskuryakova A.A."/>
            <person name="Serdyukova N.A."/>
            <person name="Johnson W.E."/>
            <person name="Horin P."/>
            <person name="Corander J."/>
            <person name="Murphy D."/>
            <person name="Burger P.A."/>
        </authorList>
    </citation>
    <scope>NUCLEOTIDE SEQUENCE [LARGE SCALE GENOMIC DNA]</scope>
    <source>
        <strain evidence="2">Drom800</strain>
        <tissue evidence="2">Blood</tissue>
    </source>
</reference>
<name>A0A5N4DSS7_CAMDR</name>
<protein>
    <submittedName>
        <fullName evidence="2">Uncharacterized protein</fullName>
    </submittedName>
</protein>
<feature type="region of interest" description="Disordered" evidence="1">
    <location>
        <begin position="198"/>
        <end position="275"/>
    </location>
</feature>
<evidence type="ECO:0000313" key="3">
    <source>
        <dbReference type="Proteomes" id="UP000299084"/>
    </source>
</evidence>
<feature type="region of interest" description="Disordered" evidence="1">
    <location>
        <begin position="1"/>
        <end position="42"/>
    </location>
</feature>